<proteinExistence type="predicted"/>
<accession>A0A084BBI0</accession>
<keyword evidence="2" id="KW-1185">Reference proteome</keyword>
<dbReference type="HOGENOM" id="CLU_1140347_0_0_1"/>
<sequence>MHPPLWPRLKLQLGRSANIKTQQLPTEPPPYDDKGMPLSHDTRVMHIVEIMLHGMHHAMQTKHGMDWRMCMVTGAAIREGCVAAATVVNNAFLPITGSELNNEVNEAGRKVANAILAATSAVATRANMIDVASGASEYIVSCGYFAASSKNVWMVPRAVSAHIASIAEGAAAAIIIRLETGATLSQIFLPPRSEFLPGSTSIEVLNKEDSKVKRSKKSVRLPVEHPSADLLMLDNMVNSTDEE</sequence>
<dbReference type="Proteomes" id="UP000028045">
    <property type="component" value="Unassembled WGS sequence"/>
</dbReference>
<name>A0A084BBI0_STACB</name>
<organism evidence="1 2">
    <name type="scientific">Stachybotrys chartarum (strain CBS 109288 / IBT 7711)</name>
    <name type="common">Toxic black mold</name>
    <name type="synonym">Stilbospora chartarum</name>
    <dbReference type="NCBI Taxonomy" id="1280523"/>
    <lineage>
        <taxon>Eukaryota</taxon>
        <taxon>Fungi</taxon>
        <taxon>Dikarya</taxon>
        <taxon>Ascomycota</taxon>
        <taxon>Pezizomycotina</taxon>
        <taxon>Sordariomycetes</taxon>
        <taxon>Hypocreomycetidae</taxon>
        <taxon>Hypocreales</taxon>
        <taxon>Stachybotryaceae</taxon>
        <taxon>Stachybotrys</taxon>
    </lineage>
</organism>
<dbReference type="EMBL" id="KL647405">
    <property type="protein sequence ID" value="KEY74909.1"/>
    <property type="molecule type" value="Genomic_DNA"/>
</dbReference>
<dbReference type="AlphaFoldDB" id="A0A084BBI0"/>
<gene>
    <name evidence="1" type="ORF">S7711_10434</name>
</gene>
<evidence type="ECO:0000313" key="2">
    <source>
        <dbReference type="Proteomes" id="UP000028045"/>
    </source>
</evidence>
<protein>
    <submittedName>
        <fullName evidence="1">Uncharacterized protein</fullName>
    </submittedName>
</protein>
<evidence type="ECO:0000313" key="1">
    <source>
        <dbReference type="EMBL" id="KEY74909.1"/>
    </source>
</evidence>
<reference evidence="1 2" key="1">
    <citation type="journal article" date="2014" name="BMC Genomics">
        <title>Comparative genome sequencing reveals chemotype-specific gene clusters in the toxigenic black mold Stachybotrys.</title>
        <authorList>
            <person name="Semeiks J."/>
            <person name="Borek D."/>
            <person name="Otwinowski Z."/>
            <person name="Grishin N.V."/>
        </authorList>
    </citation>
    <scope>NUCLEOTIDE SEQUENCE [LARGE SCALE GENOMIC DNA]</scope>
    <source>
        <strain evidence="2">CBS 109288 / IBT 7711</strain>
    </source>
</reference>